<dbReference type="EMBL" id="JACCCC010000001">
    <property type="protein sequence ID" value="NYE49373.1"/>
    <property type="molecule type" value="Genomic_DNA"/>
</dbReference>
<evidence type="ECO:0000313" key="4">
    <source>
        <dbReference type="Proteomes" id="UP000589036"/>
    </source>
</evidence>
<dbReference type="InterPro" id="IPR005531">
    <property type="entry name" value="Asp23"/>
</dbReference>
<dbReference type="Pfam" id="PF03780">
    <property type="entry name" value="Asp23"/>
    <property type="match status" value="1"/>
</dbReference>
<dbReference type="RefSeq" id="WP_179645047.1">
    <property type="nucleotide sequence ID" value="NZ_BAAAYY010000031.1"/>
</dbReference>
<dbReference type="Proteomes" id="UP000589036">
    <property type="component" value="Unassembled WGS sequence"/>
</dbReference>
<keyword evidence="4" id="KW-1185">Reference proteome</keyword>
<protein>
    <submittedName>
        <fullName evidence="3">Putative alkaline shock family protein YloU</fullName>
    </submittedName>
</protein>
<dbReference type="AlphaFoldDB" id="A0A852U369"/>
<evidence type="ECO:0000256" key="2">
    <source>
        <dbReference type="SAM" id="MobiDB-lite"/>
    </source>
</evidence>
<evidence type="ECO:0000313" key="3">
    <source>
        <dbReference type="EMBL" id="NYE49373.1"/>
    </source>
</evidence>
<name>A0A852U369_9ACTN</name>
<accession>A0A852U369</accession>
<comment type="caution">
    <text evidence="3">The sequence shown here is derived from an EMBL/GenBank/DDBJ whole genome shotgun (WGS) entry which is preliminary data.</text>
</comment>
<organism evidence="3 4">
    <name type="scientific">Spinactinospora alkalitolerans</name>
    <dbReference type="NCBI Taxonomy" id="687207"/>
    <lineage>
        <taxon>Bacteria</taxon>
        <taxon>Bacillati</taxon>
        <taxon>Actinomycetota</taxon>
        <taxon>Actinomycetes</taxon>
        <taxon>Streptosporangiales</taxon>
        <taxon>Nocardiopsidaceae</taxon>
        <taxon>Spinactinospora</taxon>
    </lineage>
</organism>
<feature type="region of interest" description="Disordered" evidence="2">
    <location>
        <begin position="1"/>
        <end position="24"/>
    </location>
</feature>
<reference evidence="3 4" key="1">
    <citation type="submission" date="2020-07" db="EMBL/GenBank/DDBJ databases">
        <title>Sequencing the genomes of 1000 actinobacteria strains.</title>
        <authorList>
            <person name="Klenk H.-P."/>
        </authorList>
    </citation>
    <scope>NUCLEOTIDE SEQUENCE [LARGE SCALE GENOMIC DNA]</scope>
    <source>
        <strain evidence="3 4">CXB654</strain>
    </source>
</reference>
<sequence length="131" mass="14104">MSTSIAPPAAVPQQRTRTGPVEERGRTVIPDAVIAKIAVRAAAEVGGTRDVHRRLGALLGSGTRPARAQARSDGNVVTLRLGIAVHYPEPLRGATREVREHVREKVEVLTGLAVRHIDIEVTELVRDGRIS</sequence>
<comment type="similarity">
    <text evidence="1">Belongs to the asp23 family.</text>
</comment>
<evidence type="ECO:0000256" key="1">
    <source>
        <dbReference type="ARBA" id="ARBA00005721"/>
    </source>
</evidence>
<gene>
    <name evidence="3" type="ORF">HDA32_004493</name>
</gene>
<proteinExistence type="inferred from homology"/>
<dbReference type="PANTHER" id="PTHR34297">
    <property type="entry name" value="HYPOTHETICAL CYTOSOLIC PROTEIN-RELATED"/>
    <property type="match status" value="1"/>
</dbReference>